<feature type="transmembrane region" description="Helical" evidence="1">
    <location>
        <begin position="55"/>
        <end position="76"/>
    </location>
</feature>
<feature type="transmembrane region" description="Helical" evidence="1">
    <location>
        <begin position="129"/>
        <end position="154"/>
    </location>
</feature>
<dbReference type="EMBL" id="BMXA01000001">
    <property type="protein sequence ID" value="GHA00584.1"/>
    <property type="molecule type" value="Genomic_DNA"/>
</dbReference>
<comment type="caution">
    <text evidence="2">The sequence shown here is derived from an EMBL/GenBank/DDBJ whole genome shotgun (WGS) entry which is preliminary data.</text>
</comment>
<keyword evidence="1" id="KW-1133">Transmembrane helix</keyword>
<evidence type="ECO:0000256" key="1">
    <source>
        <dbReference type="SAM" id="Phobius"/>
    </source>
</evidence>
<name>A0A918RKJ5_9GAMM</name>
<dbReference type="Proteomes" id="UP000614811">
    <property type="component" value="Unassembled WGS sequence"/>
</dbReference>
<organism evidence="2 3">
    <name type="scientific">Arenicella chitinivorans</name>
    <dbReference type="NCBI Taxonomy" id="1329800"/>
    <lineage>
        <taxon>Bacteria</taxon>
        <taxon>Pseudomonadati</taxon>
        <taxon>Pseudomonadota</taxon>
        <taxon>Gammaproteobacteria</taxon>
        <taxon>Arenicellales</taxon>
        <taxon>Arenicellaceae</taxon>
        <taxon>Arenicella</taxon>
    </lineage>
</organism>
<reference evidence="2" key="2">
    <citation type="submission" date="2020-09" db="EMBL/GenBank/DDBJ databases">
        <authorList>
            <person name="Sun Q."/>
            <person name="Kim S."/>
        </authorList>
    </citation>
    <scope>NUCLEOTIDE SEQUENCE</scope>
    <source>
        <strain evidence="2">KCTC 12711</strain>
    </source>
</reference>
<evidence type="ECO:0000313" key="2">
    <source>
        <dbReference type="EMBL" id="GHA00584.1"/>
    </source>
</evidence>
<proteinExistence type="predicted"/>
<feature type="transmembrane region" description="Helical" evidence="1">
    <location>
        <begin position="88"/>
        <end position="109"/>
    </location>
</feature>
<evidence type="ECO:0008006" key="4">
    <source>
        <dbReference type="Google" id="ProtNLM"/>
    </source>
</evidence>
<feature type="transmembrane region" description="Helical" evidence="1">
    <location>
        <begin position="184"/>
        <end position="204"/>
    </location>
</feature>
<feature type="transmembrane region" description="Helical" evidence="1">
    <location>
        <begin position="15"/>
        <end position="35"/>
    </location>
</feature>
<reference evidence="2" key="1">
    <citation type="journal article" date="2014" name="Int. J. Syst. Evol. Microbiol.">
        <title>Complete genome sequence of Corynebacterium casei LMG S-19264T (=DSM 44701T), isolated from a smear-ripened cheese.</title>
        <authorList>
            <consortium name="US DOE Joint Genome Institute (JGI-PGF)"/>
            <person name="Walter F."/>
            <person name="Albersmeier A."/>
            <person name="Kalinowski J."/>
            <person name="Ruckert C."/>
        </authorList>
    </citation>
    <scope>NUCLEOTIDE SEQUENCE</scope>
    <source>
        <strain evidence="2">KCTC 12711</strain>
    </source>
</reference>
<keyword evidence="3" id="KW-1185">Reference proteome</keyword>
<gene>
    <name evidence="2" type="ORF">GCM10008090_06840</name>
</gene>
<feature type="transmembrane region" description="Helical" evidence="1">
    <location>
        <begin position="161"/>
        <end position="178"/>
    </location>
</feature>
<keyword evidence="1" id="KW-0812">Transmembrane</keyword>
<keyword evidence="1" id="KW-0472">Membrane</keyword>
<sequence>MNQINWSKPMQDYDYLWPGIAAALLAFLFPVYWLSEFLSGIDGLSQSVSHNIQTLSLSDAIFVVLALLTIYVYLSLRRILNDQLNFKKVDILIYLMIAVNIIFLSTIFFDIWTSIASDHSFRVVEPTLVTLAIAIGVGSLIVAGILDILLAIILLRSSTELPLIWRVFAVLTLVQGVFELSVIFHFVVIIVFPASLMVLAAAFLRKPESVELV</sequence>
<evidence type="ECO:0000313" key="3">
    <source>
        <dbReference type="Proteomes" id="UP000614811"/>
    </source>
</evidence>
<dbReference type="AlphaFoldDB" id="A0A918RKJ5"/>
<protein>
    <recommendedName>
        <fullName evidence="4">DUF4386 family protein</fullName>
    </recommendedName>
</protein>
<accession>A0A918RKJ5</accession>